<dbReference type="InterPro" id="IPR050937">
    <property type="entry name" value="TEC1_TEAD_TF"/>
</dbReference>
<feature type="compositionally biased region" description="Low complexity" evidence="7">
    <location>
        <begin position="23"/>
        <end position="40"/>
    </location>
</feature>
<dbReference type="Gene3D" id="6.10.20.40">
    <property type="entry name" value="TEA/ATTS domain"/>
    <property type="match status" value="1"/>
</dbReference>
<evidence type="ECO:0000313" key="9">
    <source>
        <dbReference type="EMBL" id="QPG75213.1"/>
    </source>
</evidence>
<feature type="DNA-binding region" description="TEA" evidence="6">
    <location>
        <begin position="98"/>
        <end position="172"/>
    </location>
</feature>
<evidence type="ECO:0000256" key="2">
    <source>
        <dbReference type="ARBA" id="ARBA00008421"/>
    </source>
</evidence>
<dbReference type="EMBL" id="CP064813">
    <property type="protein sequence ID" value="QPG75213.1"/>
    <property type="molecule type" value="Genomic_DNA"/>
</dbReference>
<keyword evidence="10" id="KW-1185">Reference proteome</keyword>
<feature type="region of interest" description="Disordered" evidence="7">
    <location>
        <begin position="582"/>
        <end position="602"/>
    </location>
</feature>
<accession>A0A875S2S5</accession>
<dbReference type="InterPro" id="IPR000818">
    <property type="entry name" value="TEA/ATTS_dom"/>
</dbReference>
<reference evidence="9" key="1">
    <citation type="submission" date="2020-10" db="EMBL/GenBank/DDBJ databases">
        <authorList>
            <person name="Roach M.J.R."/>
        </authorList>
    </citation>
    <scope>NUCLEOTIDE SEQUENCE</scope>
    <source>
        <strain evidence="9">CBS 1945</strain>
    </source>
</reference>
<keyword evidence="5" id="KW-0539">Nucleus</keyword>
<dbReference type="PANTHER" id="PTHR11834:SF0">
    <property type="entry name" value="PROTEIN SCALLOPED"/>
    <property type="match status" value="1"/>
</dbReference>
<dbReference type="PANTHER" id="PTHR11834">
    <property type="entry name" value="TRANSCRIPTIONAL ENHANCER FACTOR TEF RELATED"/>
    <property type="match status" value="1"/>
</dbReference>
<evidence type="ECO:0000256" key="4">
    <source>
        <dbReference type="ARBA" id="ARBA00023163"/>
    </source>
</evidence>
<dbReference type="Proteomes" id="UP000662931">
    <property type="component" value="Chromosome 2"/>
</dbReference>
<evidence type="ECO:0000313" key="10">
    <source>
        <dbReference type="Proteomes" id="UP000662931"/>
    </source>
</evidence>
<organism evidence="9 10">
    <name type="scientific">Eeniella nana</name>
    <name type="common">Yeast</name>
    <name type="synonym">Brettanomyces nanus</name>
    <dbReference type="NCBI Taxonomy" id="13502"/>
    <lineage>
        <taxon>Eukaryota</taxon>
        <taxon>Fungi</taxon>
        <taxon>Dikarya</taxon>
        <taxon>Ascomycota</taxon>
        <taxon>Saccharomycotina</taxon>
        <taxon>Pichiomycetes</taxon>
        <taxon>Pichiales</taxon>
        <taxon>Pichiaceae</taxon>
        <taxon>Brettanomyces</taxon>
    </lineage>
</organism>
<dbReference type="GO" id="GO:0000978">
    <property type="term" value="F:RNA polymerase II cis-regulatory region sequence-specific DNA binding"/>
    <property type="evidence" value="ECO:0007669"/>
    <property type="project" value="TreeGrafter"/>
</dbReference>
<dbReference type="GO" id="GO:0005667">
    <property type="term" value="C:transcription regulator complex"/>
    <property type="evidence" value="ECO:0007669"/>
    <property type="project" value="TreeGrafter"/>
</dbReference>
<feature type="region of interest" description="Disordered" evidence="7">
    <location>
        <begin position="23"/>
        <end position="51"/>
    </location>
</feature>
<proteinExistence type="inferred from homology"/>
<evidence type="ECO:0000256" key="7">
    <source>
        <dbReference type="SAM" id="MobiDB-lite"/>
    </source>
</evidence>
<dbReference type="SMART" id="SM00426">
    <property type="entry name" value="TEA"/>
    <property type="match status" value="1"/>
</dbReference>
<feature type="compositionally biased region" description="Low complexity" evidence="7">
    <location>
        <begin position="587"/>
        <end position="602"/>
    </location>
</feature>
<dbReference type="GeneID" id="62195964"/>
<evidence type="ECO:0000259" key="8">
    <source>
        <dbReference type="PROSITE" id="PS51088"/>
    </source>
</evidence>
<dbReference type="OrthoDB" id="10006572at2759"/>
<feature type="domain" description="TEA" evidence="8">
    <location>
        <begin position="98"/>
        <end position="172"/>
    </location>
</feature>
<name>A0A875S2S5_EENNA</name>
<evidence type="ECO:0000256" key="1">
    <source>
        <dbReference type="ARBA" id="ARBA00004123"/>
    </source>
</evidence>
<dbReference type="GO" id="GO:0000981">
    <property type="term" value="F:DNA-binding transcription factor activity, RNA polymerase II-specific"/>
    <property type="evidence" value="ECO:0007669"/>
    <property type="project" value="TreeGrafter"/>
</dbReference>
<dbReference type="KEGG" id="bnn:FOA43_002563"/>
<sequence length="767" mass="84873">MILYSLNKAGSVIVSAPVAANAASTTSSTNVSTTTSATTSFGQSPPPSVLGKRLRSSMMVEDSPTLHRKASTLTSRVKPVLVPTSAKHRRRIASDKENHPPVQIWSEDVEIAFAEALAIIPKQGLHKIKISGCAKGRNELISDYILAKTGKGRSRKQVSSHIQVVKNLHKDPALIELIMHGPPRDDDVCKRFDEVFSVISVAKSLGPPEQRQQSTSSCSVTATSTFACSAPALATPTRRRSHNAYQRSIIMLSPTSKSLLKHIDIAVKRFRFNYIDMDDPQNSHNFSELPESGAMQPPLRIRTNADLTYRFPRFFELINAIKTELPDSGDEVYSSPSLTIPPIPILHGMVKMTTPSMDKDQTGGQYNASIVIQLTNLPSVDKRLCCLTLIYSFGRLILSTFEKLDTKTCRKNDHIDVSCELRLGTGYWKDFFAGLRRLLVCKMTTKTESQLLSRAIKGITMKQIIFGVSQKEYSHLNPSHYSMDSISKSSIRCVLLWEFLRVESAAEACTTLRKIHLPVSSSAGKVSMRKLTEHQYVEIPQSSSHSKDPEFSLRFKRSRSVLGPRTDVENCAAIKKQRILEPGLQAPSHSSPPSFSSAPNSISWKEPDAFSVSRQYPERRSMPGSILNSASTSAPLVSKHFQDVTQFNYNLPMQMQAICSPTAVSGPIGYQEPELSLSIGPTDPEPPFREQQLERFQSLDSHQQQLLQPSLGPGPEAFESQYLNFSVDNSSSSEATETEDSIAHIDHAGDSHIFDADITTGSFNMMW</sequence>
<dbReference type="Pfam" id="PF01285">
    <property type="entry name" value="TEA"/>
    <property type="match status" value="1"/>
</dbReference>
<dbReference type="GO" id="GO:0005634">
    <property type="term" value="C:nucleus"/>
    <property type="evidence" value="ECO:0007669"/>
    <property type="project" value="UniProtKB-SubCell"/>
</dbReference>
<dbReference type="RefSeq" id="XP_038778778.1">
    <property type="nucleotide sequence ID" value="XM_038922850.1"/>
</dbReference>
<evidence type="ECO:0000256" key="5">
    <source>
        <dbReference type="ARBA" id="ARBA00023242"/>
    </source>
</evidence>
<dbReference type="PRINTS" id="PR00065">
    <property type="entry name" value="TEADOMAIN"/>
</dbReference>
<comment type="subcellular location">
    <subcellularLocation>
        <location evidence="1">Nucleus</location>
    </subcellularLocation>
</comment>
<dbReference type="AlphaFoldDB" id="A0A875S2S5"/>
<evidence type="ECO:0000256" key="3">
    <source>
        <dbReference type="ARBA" id="ARBA00023015"/>
    </source>
</evidence>
<dbReference type="InterPro" id="IPR038096">
    <property type="entry name" value="TEA/ATTS_sf"/>
</dbReference>
<dbReference type="PROSITE" id="PS51088">
    <property type="entry name" value="TEA_2"/>
    <property type="match status" value="1"/>
</dbReference>
<gene>
    <name evidence="9" type="ORF">FOA43_002563</name>
</gene>
<comment type="similarity">
    <text evidence="2">Belongs to the TEC1 family.</text>
</comment>
<keyword evidence="4" id="KW-0804">Transcription</keyword>
<protein>
    <recommendedName>
        <fullName evidence="8">TEA domain-containing protein</fullName>
    </recommendedName>
</protein>
<evidence type="ECO:0000256" key="6">
    <source>
        <dbReference type="PROSITE-ProRule" id="PRU00505"/>
    </source>
</evidence>
<keyword evidence="3" id="KW-0805">Transcription regulation</keyword>